<reference evidence="2" key="1">
    <citation type="journal article" date="2017" name="Genome Biol.">
        <title>Comparative genomics reveals high biological diversity and specific adaptations in the industrially and medically important fungal genus Aspergillus.</title>
        <authorList>
            <person name="de Vries R.P."/>
            <person name="Riley R."/>
            <person name="Wiebenga A."/>
            <person name="Aguilar-Osorio G."/>
            <person name="Amillis S."/>
            <person name="Uchima C.A."/>
            <person name="Anderluh G."/>
            <person name="Asadollahi M."/>
            <person name="Askin M."/>
            <person name="Barry K."/>
            <person name="Battaglia E."/>
            <person name="Bayram O."/>
            <person name="Benocci T."/>
            <person name="Braus-Stromeyer S.A."/>
            <person name="Caldana C."/>
            <person name="Canovas D."/>
            <person name="Cerqueira G.C."/>
            <person name="Chen F."/>
            <person name="Chen W."/>
            <person name="Choi C."/>
            <person name="Clum A."/>
            <person name="Dos Santos R.A."/>
            <person name="Damasio A.R."/>
            <person name="Diallinas G."/>
            <person name="Emri T."/>
            <person name="Fekete E."/>
            <person name="Flipphi M."/>
            <person name="Freyberg S."/>
            <person name="Gallo A."/>
            <person name="Gournas C."/>
            <person name="Habgood R."/>
            <person name="Hainaut M."/>
            <person name="Harispe M.L."/>
            <person name="Henrissat B."/>
            <person name="Hilden K.S."/>
            <person name="Hope R."/>
            <person name="Hossain A."/>
            <person name="Karabika E."/>
            <person name="Karaffa L."/>
            <person name="Karanyi Z."/>
            <person name="Krasevec N."/>
            <person name="Kuo A."/>
            <person name="Kusch H."/>
            <person name="LaButti K."/>
            <person name="Lagendijk E.L."/>
            <person name="Lapidus A."/>
            <person name="Levasseur A."/>
            <person name="Lindquist E."/>
            <person name="Lipzen A."/>
            <person name="Logrieco A.F."/>
            <person name="MacCabe A."/>
            <person name="Maekelae M.R."/>
            <person name="Malavazi I."/>
            <person name="Melin P."/>
            <person name="Meyer V."/>
            <person name="Mielnichuk N."/>
            <person name="Miskei M."/>
            <person name="Molnar A.P."/>
            <person name="Mule G."/>
            <person name="Ngan C.Y."/>
            <person name="Orejas M."/>
            <person name="Orosz E."/>
            <person name="Ouedraogo J.P."/>
            <person name="Overkamp K.M."/>
            <person name="Park H.-S."/>
            <person name="Perrone G."/>
            <person name="Piumi F."/>
            <person name="Punt P.J."/>
            <person name="Ram A.F."/>
            <person name="Ramon A."/>
            <person name="Rauscher S."/>
            <person name="Record E."/>
            <person name="Riano-Pachon D.M."/>
            <person name="Robert V."/>
            <person name="Roehrig J."/>
            <person name="Ruller R."/>
            <person name="Salamov A."/>
            <person name="Salih N.S."/>
            <person name="Samson R.A."/>
            <person name="Sandor E."/>
            <person name="Sanguinetti M."/>
            <person name="Schuetze T."/>
            <person name="Sepcic K."/>
            <person name="Shelest E."/>
            <person name="Sherlock G."/>
            <person name="Sophianopoulou V."/>
            <person name="Squina F.M."/>
            <person name="Sun H."/>
            <person name="Susca A."/>
            <person name="Todd R.B."/>
            <person name="Tsang A."/>
            <person name="Unkles S.E."/>
            <person name="van de Wiele N."/>
            <person name="van Rossen-Uffink D."/>
            <person name="Oliveira J.V."/>
            <person name="Vesth T.C."/>
            <person name="Visser J."/>
            <person name="Yu J.-H."/>
            <person name="Zhou M."/>
            <person name="Andersen M.R."/>
            <person name="Archer D.B."/>
            <person name="Baker S.E."/>
            <person name="Benoit I."/>
            <person name="Brakhage A.A."/>
            <person name="Braus G.H."/>
            <person name="Fischer R."/>
            <person name="Frisvad J.C."/>
            <person name="Goldman G.H."/>
            <person name="Houbraken J."/>
            <person name="Oakley B."/>
            <person name="Pocsi I."/>
            <person name="Scazzocchio C."/>
            <person name="Seiboth B."/>
            <person name="vanKuyk P.A."/>
            <person name="Wortman J."/>
            <person name="Dyer P.S."/>
            <person name="Grigoriev I.V."/>
        </authorList>
    </citation>
    <scope>NUCLEOTIDE SEQUENCE [LARGE SCALE GENOMIC DNA]</scope>
    <source>
        <strain evidence="2">CBS 583.65</strain>
    </source>
</reference>
<dbReference type="Proteomes" id="UP000184073">
    <property type="component" value="Unassembled WGS sequence"/>
</dbReference>
<organism evidence="1 2">
    <name type="scientific">Aspergillus versicolor CBS 583.65</name>
    <dbReference type="NCBI Taxonomy" id="1036611"/>
    <lineage>
        <taxon>Eukaryota</taxon>
        <taxon>Fungi</taxon>
        <taxon>Dikarya</taxon>
        <taxon>Ascomycota</taxon>
        <taxon>Pezizomycotina</taxon>
        <taxon>Eurotiomycetes</taxon>
        <taxon>Eurotiomycetidae</taxon>
        <taxon>Eurotiales</taxon>
        <taxon>Aspergillaceae</taxon>
        <taxon>Aspergillus</taxon>
        <taxon>Aspergillus subgen. Nidulantes</taxon>
    </lineage>
</organism>
<dbReference type="RefSeq" id="XP_040662321.1">
    <property type="nucleotide sequence ID" value="XM_040809666.1"/>
</dbReference>
<evidence type="ECO:0000313" key="1">
    <source>
        <dbReference type="EMBL" id="OJI96558.1"/>
    </source>
</evidence>
<dbReference type="EMBL" id="KV878125">
    <property type="protein sequence ID" value="OJI96558.1"/>
    <property type="molecule type" value="Genomic_DNA"/>
</dbReference>
<gene>
    <name evidence="1" type="ORF">ASPVEDRAFT_243797</name>
</gene>
<dbReference type="AlphaFoldDB" id="A0A1L9P4X9"/>
<sequence>MGYIVHKQPSIRPKPNSLSSCFQLSTQVKPLVLFPLWILVITTSPRTKQTTGTLRLIAGLPSLDTLPFQAFDRLRH</sequence>
<dbReference type="VEuPathDB" id="FungiDB:ASPVEDRAFT_243797"/>
<proteinExistence type="predicted"/>
<accession>A0A1L9P4X9</accession>
<dbReference type="GeneID" id="63725177"/>
<name>A0A1L9P4X9_ASPVE</name>
<evidence type="ECO:0000313" key="2">
    <source>
        <dbReference type="Proteomes" id="UP000184073"/>
    </source>
</evidence>
<protein>
    <submittedName>
        <fullName evidence="1">Uncharacterized protein</fullName>
    </submittedName>
</protein>
<keyword evidence="2" id="KW-1185">Reference proteome</keyword>